<keyword evidence="2" id="KW-0732">Signal</keyword>
<proteinExistence type="predicted"/>
<dbReference type="AlphaFoldDB" id="A0A2X0P0U1"/>
<feature type="signal peptide" evidence="2">
    <location>
        <begin position="1"/>
        <end position="18"/>
    </location>
</feature>
<dbReference type="STRING" id="796604.A0A2X0P0U1"/>
<protein>
    <submittedName>
        <fullName evidence="3">BQ5605_C001g00801 protein</fullName>
    </submittedName>
</protein>
<evidence type="ECO:0000256" key="1">
    <source>
        <dbReference type="SAM" id="MobiDB-lite"/>
    </source>
</evidence>
<gene>
    <name evidence="3" type="primary">BQ5605_C001g00801</name>
    <name evidence="3" type="ORF">BQ5605_C001G00801</name>
</gene>
<feature type="region of interest" description="Disordered" evidence="1">
    <location>
        <begin position="342"/>
        <end position="366"/>
    </location>
</feature>
<keyword evidence="4" id="KW-1185">Reference proteome</keyword>
<dbReference type="Proteomes" id="UP000249464">
    <property type="component" value="Unassembled WGS sequence"/>
</dbReference>
<feature type="chain" id="PRO_5016024598" evidence="2">
    <location>
        <begin position="19"/>
        <end position="390"/>
    </location>
</feature>
<feature type="region of interest" description="Disordered" evidence="1">
    <location>
        <begin position="142"/>
        <end position="162"/>
    </location>
</feature>
<dbReference type="EMBL" id="FQNC01000043">
    <property type="protein sequence ID" value="SGY49636.1"/>
    <property type="molecule type" value="Genomic_DNA"/>
</dbReference>
<reference evidence="3 4" key="1">
    <citation type="submission" date="2016-11" db="EMBL/GenBank/DDBJ databases">
        <authorList>
            <person name="Jaros S."/>
            <person name="Januszkiewicz K."/>
            <person name="Wedrychowicz H."/>
        </authorList>
    </citation>
    <scope>NUCLEOTIDE SEQUENCE [LARGE SCALE GENOMIC DNA]</scope>
</reference>
<evidence type="ECO:0000313" key="3">
    <source>
        <dbReference type="EMBL" id="SGY49636.1"/>
    </source>
</evidence>
<evidence type="ECO:0000256" key="2">
    <source>
        <dbReference type="SAM" id="SignalP"/>
    </source>
</evidence>
<organism evidence="3 4">
    <name type="scientific">Microbotryum silenes-dioicae</name>
    <dbReference type="NCBI Taxonomy" id="796604"/>
    <lineage>
        <taxon>Eukaryota</taxon>
        <taxon>Fungi</taxon>
        <taxon>Dikarya</taxon>
        <taxon>Basidiomycota</taxon>
        <taxon>Pucciniomycotina</taxon>
        <taxon>Microbotryomycetes</taxon>
        <taxon>Microbotryales</taxon>
        <taxon>Microbotryaceae</taxon>
        <taxon>Microbotryum</taxon>
    </lineage>
</organism>
<name>A0A2X0P0U1_9BASI</name>
<evidence type="ECO:0000313" key="4">
    <source>
        <dbReference type="Proteomes" id="UP000249464"/>
    </source>
</evidence>
<sequence length="390" mass="40073">MHKAVVVAVVALAAGAIAQTPLAEQRFNYTNLPYQADSNDGPRGKQLGYNRCNSTTEGQSSMCQTSYINSLDDFCLWAPPLPDSIVGDVEGGMVAWCTKGGRGTRVIPPGALQSVQFIKTPHYVQVTGYINQAMINIDANDPHIESSSEGGEMDPHGADQRGNPLGGLLFSQAFNGNSTTNSSTPSGASFRQVIQWHNFMGANYFCLKACDPSWDGGARMCEHVYDRAGCDVNAPVTRMNGTFLSCLGDDQLPPGVYIGSNGGRSTWYQPGEGTELGNLPYSVFTPATSSCSTFQSAAVFGGSATESASAAANTSASASGSAANASVSASVTGTATATAGTAMVTSPPTSTATGANAAAATTTRAASPARRHAAPIAALLGLGGLAIFVI</sequence>
<accession>A0A2X0P0U1</accession>